<gene>
    <name evidence="3" type="ORF">C1SCF055_LOCUS4229</name>
</gene>
<feature type="domain" description="SET" evidence="2">
    <location>
        <begin position="15"/>
        <end position="222"/>
    </location>
</feature>
<keyword evidence="5" id="KW-1185">Reference proteome</keyword>
<dbReference type="InterPro" id="IPR050869">
    <property type="entry name" value="H3K4_H4K5_MeTrfase"/>
</dbReference>
<dbReference type="SUPFAM" id="SSF82199">
    <property type="entry name" value="SET domain"/>
    <property type="match status" value="1"/>
</dbReference>
<dbReference type="EMBL" id="CAMXCT020000235">
    <property type="protein sequence ID" value="CAL1129340.1"/>
    <property type="molecule type" value="Genomic_DNA"/>
</dbReference>
<evidence type="ECO:0000313" key="3">
    <source>
        <dbReference type="EMBL" id="CAI3975965.1"/>
    </source>
</evidence>
<dbReference type="AlphaFoldDB" id="A0A9P1FIM9"/>
<evidence type="ECO:0000313" key="5">
    <source>
        <dbReference type="Proteomes" id="UP001152797"/>
    </source>
</evidence>
<dbReference type="Gene3D" id="2.170.270.10">
    <property type="entry name" value="SET domain"/>
    <property type="match status" value="1"/>
</dbReference>
<feature type="compositionally biased region" description="Acidic residues" evidence="1">
    <location>
        <begin position="814"/>
        <end position="823"/>
    </location>
</feature>
<reference evidence="3" key="1">
    <citation type="submission" date="2022-10" db="EMBL/GenBank/DDBJ databases">
        <authorList>
            <person name="Chen Y."/>
            <person name="Dougan E. K."/>
            <person name="Chan C."/>
            <person name="Rhodes N."/>
            <person name="Thang M."/>
        </authorList>
    </citation>
    <scope>NUCLEOTIDE SEQUENCE</scope>
</reference>
<dbReference type="CDD" id="cd20071">
    <property type="entry name" value="SET_SMYD"/>
    <property type="match status" value="1"/>
</dbReference>
<dbReference type="Proteomes" id="UP001152797">
    <property type="component" value="Unassembled WGS sequence"/>
</dbReference>
<organism evidence="3">
    <name type="scientific">Cladocopium goreaui</name>
    <dbReference type="NCBI Taxonomy" id="2562237"/>
    <lineage>
        <taxon>Eukaryota</taxon>
        <taxon>Sar</taxon>
        <taxon>Alveolata</taxon>
        <taxon>Dinophyceae</taxon>
        <taxon>Suessiales</taxon>
        <taxon>Symbiodiniaceae</taxon>
        <taxon>Cladocopium</taxon>
    </lineage>
</organism>
<evidence type="ECO:0000313" key="4">
    <source>
        <dbReference type="EMBL" id="CAL4763277.1"/>
    </source>
</evidence>
<comment type="caution">
    <text evidence="3">The sequence shown here is derived from an EMBL/GenBank/DDBJ whole genome shotgun (WGS) entry which is preliminary data.</text>
</comment>
<evidence type="ECO:0000259" key="2">
    <source>
        <dbReference type="PROSITE" id="PS50280"/>
    </source>
</evidence>
<dbReference type="OrthoDB" id="433740at2759"/>
<sequence>MPFSLQEQVAAASAGQLRLVDTLDRGRCLEAVVDITAGRRWRDLPVVPHGSSLGKYLIEACDSKDAAEIISSVEFLAALDFLASLLFHLRGESEVLNAMYSFGEPEKVSMIRRWHQKWRSDLTEDVEGVPGVTVSQLEEAWRHVIPNWRQLSVSCPCQRWVNVDGLELPALSHDTVCGLWLQMALCEHSCDPNCCLVHDGNDLWFVALRDISQGSPITTSYLNVEGLMKPTHLRQQELREVWGFDCACSRCKEDRIQFLPPKQLQRLLISCSLRPPDLPEASEGERQDYSDDVQKLLEQVKKLHGPSVHSPAEQALLLMQSIFAPKVGHEDACRRHWESCVSLFGAESPLAIWAEELCQSPQSCAEHFEAGGANDPRDVLLEAYARYFASKKWARKRRGGEFIACSSGKSAACIGRSVQLVENVESLATFHGKVAAAEVNRDLVAGSSARIRGLRSAAELNGRVVQLQKFDEATHRWIVSLQDGSVKSIRAQNLDPLDMPSAFEAAPRHRQARSEPVQPVVQPAAPETAECLDREELKRLAQEMLASAGEQASDEVLNALNVEDLLELVNTLQIDSSAVEEDVTASAGYPPDHPVPCASSTSSTSSRPPQAPETAEPRRQVQSERERLELEEARLQSLAEAQSQRARELEAREEALREAEERLEKRRAEVDAAREEQKEPVPVRIPFVLESDMSPATQALEEERAELQRLREEVEAAAKEMEVQQQAAKQRAEERELQFLEEQMQMASTLKEEEARLEMQRRSLGMLQQALFKGATASAQNGYMEHSLNDEDAQEHREQGPGQAAGAGKVSLADDSEGDEVWDLDWSAVSAAQKDQKASTSSEPAKGETT</sequence>
<protein>
    <submittedName>
        <fullName evidence="4">Histone-lysine N-methyltransferase SMYD3</fullName>
    </submittedName>
</protein>
<feature type="region of interest" description="Disordered" evidence="1">
    <location>
        <begin position="583"/>
        <end position="626"/>
    </location>
</feature>
<accession>A0A9P1FIM9</accession>
<dbReference type="Pfam" id="PF00856">
    <property type="entry name" value="SET"/>
    <property type="match status" value="1"/>
</dbReference>
<feature type="region of interest" description="Disordered" evidence="1">
    <location>
        <begin position="506"/>
        <end position="526"/>
    </location>
</feature>
<dbReference type="EMBL" id="CAMXCT010000235">
    <property type="protein sequence ID" value="CAI3975965.1"/>
    <property type="molecule type" value="Genomic_DNA"/>
</dbReference>
<dbReference type="InterPro" id="IPR001214">
    <property type="entry name" value="SET_dom"/>
</dbReference>
<name>A0A9P1FIM9_9DINO</name>
<dbReference type="PROSITE" id="PS50280">
    <property type="entry name" value="SET"/>
    <property type="match status" value="1"/>
</dbReference>
<dbReference type="InterPro" id="IPR046341">
    <property type="entry name" value="SET_dom_sf"/>
</dbReference>
<proteinExistence type="predicted"/>
<dbReference type="GO" id="GO:0005634">
    <property type="term" value="C:nucleus"/>
    <property type="evidence" value="ECO:0007669"/>
    <property type="project" value="TreeGrafter"/>
</dbReference>
<feature type="compositionally biased region" description="Basic and acidic residues" evidence="1">
    <location>
        <begin position="615"/>
        <end position="626"/>
    </location>
</feature>
<feature type="region of interest" description="Disordered" evidence="1">
    <location>
        <begin position="782"/>
        <end position="850"/>
    </location>
</feature>
<dbReference type="PANTHER" id="PTHR12197:SF251">
    <property type="entry name" value="EG:BACR7C10.4 PROTEIN"/>
    <property type="match status" value="1"/>
</dbReference>
<dbReference type="EMBL" id="CAMXCT030000235">
    <property type="protein sequence ID" value="CAL4763277.1"/>
    <property type="molecule type" value="Genomic_DNA"/>
</dbReference>
<dbReference type="PANTHER" id="PTHR12197">
    <property type="entry name" value="HISTONE-LYSINE N-METHYLTRANSFERASE SMYD"/>
    <property type="match status" value="1"/>
</dbReference>
<feature type="compositionally biased region" description="Low complexity" evidence="1">
    <location>
        <begin position="515"/>
        <end position="526"/>
    </location>
</feature>
<evidence type="ECO:0000256" key="1">
    <source>
        <dbReference type="SAM" id="MobiDB-lite"/>
    </source>
</evidence>
<reference evidence="4 5" key="2">
    <citation type="submission" date="2024-05" db="EMBL/GenBank/DDBJ databases">
        <authorList>
            <person name="Chen Y."/>
            <person name="Shah S."/>
            <person name="Dougan E. K."/>
            <person name="Thang M."/>
            <person name="Chan C."/>
        </authorList>
    </citation>
    <scope>NUCLEOTIDE SEQUENCE [LARGE SCALE GENOMIC DNA]</scope>
</reference>